<dbReference type="Pfam" id="PF20241">
    <property type="entry name" value="DUF6598"/>
    <property type="match status" value="2"/>
</dbReference>
<feature type="domain" description="DUF6598" evidence="1">
    <location>
        <begin position="44"/>
        <end position="262"/>
    </location>
</feature>
<dbReference type="Proteomes" id="UP001443914">
    <property type="component" value="Unassembled WGS sequence"/>
</dbReference>
<evidence type="ECO:0000313" key="3">
    <source>
        <dbReference type="Proteomes" id="UP001443914"/>
    </source>
</evidence>
<organism evidence="2 3">
    <name type="scientific">Saponaria officinalis</name>
    <name type="common">Common soapwort</name>
    <name type="synonym">Lychnis saponaria</name>
    <dbReference type="NCBI Taxonomy" id="3572"/>
    <lineage>
        <taxon>Eukaryota</taxon>
        <taxon>Viridiplantae</taxon>
        <taxon>Streptophyta</taxon>
        <taxon>Embryophyta</taxon>
        <taxon>Tracheophyta</taxon>
        <taxon>Spermatophyta</taxon>
        <taxon>Magnoliopsida</taxon>
        <taxon>eudicotyledons</taxon>
        <taxon>Gunneridae</taxon>
        <taxon>Pentapetalae</taxon>
        <taxon>Caryophyllales</taxon>
        <taxon>Caryophyllaceae</taxon>
        <taxon>Caryophylleae</taxon>
        <taxon>Saponaria</taxon>
    </lineage>
</organism>
<dbReference type="PANTHER" id="PTHR33065:SF88">
    <property type="entry name" value="OS11G0104220 PROTEIN"/>
    <property type="match status" value="1"/>
</dbReference>
<accession>A0AAW1HNQ4</accession>
<name>A0AAW1HNQ4_SAPOF</name>
<protein>
    <recommendedName>
        <fullName evidence="1">DUF6598 domain-containing protein</fullName>
    </recommendedName>
</protein>
<dbReference type="PANTHER" id="PTHR33065">
    <property type="entry name" value="OS07G0486400 PROTEIN"/>
    <property type="match status" value="1"/>
</dbReference>
<reference evidence="2" key="1">
    <citation type="submission" date="2024-03" db="EMBL/GenBank/DDBJ databases">
        <title>WGS assembly of Saponaria officinalis var. Norfolk2.</title>
        <authorList>
            <person name="Jenkins J."/>
            <person name="Shu S."/>
            <person name="Grimwood J."/>
            <person name="Barry K."/>
            <person name="Goodstein D."/>
            <person name="Schmutz J."/>
            <person name="Leebens-Mack J."/>
            <person name="Osbourn A."/>
        </authorList>
    </citation>
    <scope>NUCLEOTIDE SEQUENCE [LARGE SCALE GENOMIC DNA]</scope>
    <source>
        <strain evidence="2">JIC</strain>
    </source>
</reference>
<dbReference type="AlphaFoldDB" id="A0AAW1HNQ4"/>
<comment type="caution">
    <text evidence="2">The sequence shown here is derived from an EMBL/GenBank/DDBJ whole genome shotgun (WGS) entry which is preliminary data.</text>
</comment>
<gene>
    <name evidence="2" type="ORF">RND81_11G183100</name>
</gene>
<evidence type="ECO:0000259" key="1">
    <source>
        <dbReference type="Pfam" id="PF20241"/>
    </source>
</evidence>
<feature type="domain" description="DUF6598" evidence="1">
    <location>
        <begin position="329"/>
        <end position="539"/>
    </location>
</feature>
<sequence>MVRFMTDYDIWDAKEIPIENEKWLFQLKTPGMSVFHTLAAPASELFSVRVSPTYFGQRHSCEIYGTILLRDRDGSSYELYSRTPDDAQTLTPEHNVVSLDMPVECLLSTTWWLMCVTLKDKALDTVIADDVLPFHNVIYNNEYNGVNVLEFADDSIFVTYAAFLAAVVAVVDIILIKKDNSVPPPAADLYGKIVARCGNTYGQKYPGTMLFDRPSSQSIKASSNTSIELSRDVVVVPAYSFLRIDLHLSLHQLEDISGHAEFLAESLRFGDDVDIHGNDFIIRVKVLWFHPYEMKKPIVEPPFKRPEISTELQAHDVTRDHSLPEVHELVEVFTLMIHHNTYYTLKMCGELRVRDNFSRFMLFNRNETNPLIFSKNEETIPIDASRRCFSMCENFYMGLDLRDVEGRVLIEGDIIWAENVVQKPISWWYDRRICSVIRGIHGYAAVFYTIFSEARQAEVKVSFKCDDYPDVSHCVHGTVVARRSNEIYSTEHDIAYYQSVLFRGKFSELKSGFTLPLSKSVVAVPIDSFLTVCVDLYATPLSHEVPQEYATPLSHEVPQECLKQDIDFQIIPGSKRIQGKNHSIEVSVEWSDLRKLFSEEMDLIRRNAMAVF</sequence>
<dbReference type="EMBL" id="JBDFQZ010000011">
    <property type="protein sequence ID" value="KAK9678027.1"/>
    <property type="molecule type" value="Genomic_DNA"/>
</dbReference>
<dbReference type="InterPro" id="IPR046533">
    <property type="entry name" value="DUF6598"/>
</dbReference>
<keyword evidence="3" id="KW-1185">Reference proteome</keyword>
<proteinExistence type="predicted"/>
<evidence type="ECO:0000313" key="2">
    <source>
        <dbReference type="EMBL" id="KAK9678027.1"/>
    </source>
</evidence>